<keyword evidence="3" id="KW-1185">Reference proteome</keyword>
<proteinExistence type="predicted"/>
<accession>C2MBI2</accession>
<dbReference type="AlphaFoldDB" id="C2MBI2"/>
<keyword evidence="1" id="KW-0732">Signal</keyword>
<gene>
    <name evidence="2" type="ORF">PORUE0001_0660</name>
</gene>
<dbReference type="RefSeq" id="WP_007365222.1">
    <property type="nucleotide sequence ID" value="NZ_ACLR01000123.1"/>
</dbReference>
<feature type="chain" id="PRO_5002914823" evidence="1">
    <location>
        <begin position="25"/>
        <end position="219"/>
    </location>
</feature>
<comment type="caution">
    <text evidence="2">The sequence shown here is derived from an EMBL/GenBank/DDBJ whole genome shotgun (WGS) entry which is preliminary data.</text>
</comment>
<protein>
    <submittedName>
        <fullName evidence="2">Uncharacterized protein</fullName>
    </submittedName>
</protein>
<dbReference type="Proteomes" id="UP000003303">
    <property type="component" value="Unassembled WGS sequence"/>
</dbReference>
<dbReference type="EMBL" id="ACLR01000123">
    <property type="protein sequence ID" value="EEK16884.1"/>
    <property type="molecule type" value="Genomic_DNA"/>
</dbReference>
<organism evidence="2 3">
    <name type="scientific">Porphyromonas uenonis 60-3</name>
    <dbReference type="NCBI Taxonomy" id="596327"/>
    <lineage>
        <taxon>Bacteria</taxon>
        <taxon>Pseudomonadati</taxon>
        <taxon>Bacteroidota</taxon>
        <taxon>Bacteroidia</taxon>
        <taxon>Bacteroidales</taxon>
        <taxon>Porphyromonadaceae</taxon>
        <taxon>Porphyromonas</taxon>
    </lineage>
</organism>
<feature type="signal peptide" evidence="1">
    <location>
        <begin position="1"/>
        <end position="24"/>
    </location>
</feature>
<name>C2MBI2_9PORP</name>
<sequence>MQHLTIRAILLPLLLLLGAICATAQVRAITSDGDQVILYPNGTWENLNSRHSPHQEPSTTIGAGASGKRVGILLNRQLLFVLREGQLEDLFIYDSRGQLVYSYREGIYQIPYGWRVEYEPLSERVRQFGPYRFKYQLLSERLEQVGSYQVEYELLSERIRKIGDYSIRYDLLSNRITEIGNIRIEYDPFTERIRGVRGTAPGVDIRLMRDGGGRPQPFL</sequence>
<evidence type="ECO:0000313" key="3">
    <source>
        <dbReference type="Proteomes" id="UP000003303"/>
    </source>
</evidence>
<dbReference type="STRING" id="596327.PORUE0001_0660"/>
<reference evidence="2 3" key="1">
    <citation type="submission" date="2009-04" db="EMBL/GenBank/DDBJ databases">
        <authorList>
            <person name="Sebastian Y."/>
            <person name="Madupu R."/>
            <person name="Durkin A.S."/>
            <person name="Torralba M."/>
            <person name="Methe B."/>
            <person name="Sutton G.G."/>
            <person name="Strausberg R.L."/>
            <person name="Nelson K.E."/>
        </authorList>
    </citation>
    <scope>NUCLEOTIDE SEQUENCE [LARGE SCALE GENOMIC DNA]</scope>
    <source>
        <strain evidence="2 3">60-3</strain>
    </source>
</reference>
<evidence type="ECO:0000313" key="2">
    <source>
        <dbReference type="EMBL" id="EEK16884.1"/>
    </source>
</evidence>
<evidence type="ECO:0000256" key="1">
    <source>
        <dbReference type="SAM" id="SignalP"/>
    </source>
</evidence>